<reference evidence="1 2" key="1">
    <citation type="journal article" date="2020" name="Int. J. Syst. Evol. Microbiol.">
        <title>Alistipes communis sp. nov., Alistipes dispar sp. nov. and Alistipes onderdonkii subsp. vulgaris subsp. nov., isolated from human faeces, and creation of Alistipes onderdonkii subsp. onderdonkii subsp. nov.</title>
        <authorList>
            <person name="Sakamoto M."/>
            <person name="Ikeyama N."/>
            <person name="Ogata Y."/>
            <person name="Suda W."/>
            <person name="Iino T."/>
            <person name="Hattori M."/>
            <person name="Ohkuma M."/>
        </authorList>
    </citation>
    <scope>NUCLEOTIDE SEQUENCE [LARGE SCALE GENOMIC DNA]</scope>
    <source>
        <strain evidence="1 2">5CPYCFAH4</strain>
    </source>
</reference>
<organism evidence="1 2">
    <name type="scientific">Alistipes onderdonkii subsp. vulgaris</name>
    <dbReference type="NCBI Taxonomy" id="2585117"/>
    <lineage>
        <taxon>Bacteria</taxon>
        <taxon>Pseudomonadati</taxon>
        <taxon>Bacteroidota</taxon>
        <taxon>Bacteroidia</taxon>
        <taxon>Bacteroidales</taxon>
        <taxon>Rikenellaceae</taxon>
        <taxon>Alistipes</taxon>
    </lineage>
</organism>
<evidence type="ECO:0000313" key="1">
    <source>
        <dbReference type="EMBL" id="BBL09922.1"/>
    </source>
</evidence>
<protein>
    <submittedName>
        <fullName evidence="1">Conjugal transfer protein TraA</fullName>
    </submittedName>
</protein>
<dbReference type="EMBL" id="AP019737">
    <property type="protein sequence ID" value="BBL09922.1"/>
    <property type="molecule type" value="Genomic_DNA"/>
</dbReference>
<keyword evidence="2" id="KW-1185">Reference proteome</keyword>
<accession>A0ACA8QYM8</accession>
<sequence length="253" mass="28476">MMESASISICNQKGGVGKSSLTVLLASYLHYTLGHDVLVMDCDYPQWSVHAQRERELSVLENSKYYKLMLIRQFKATGRKLWPVIACTPAEAPERESQFLRDSGYLPAIVLYDLPGTVNTAGVIEIFSALDCLFVPMKADKVVMGSTLSFARTFDLSLVQNEAVHLKDIRLFWTMLDRRERTPLYEQYETLIGQLGLSLLQTHIPYRSKFNKELLPDGTGVGRSTLLAPERSFAQEAQIEALAGEILSILKIR</sequence>
<dbReference type="Proteomes" id="UP000317465">
    <property type="component" value="Chromosome"/>
</dbReference>
<proteinExistence type="predicted"/>
<gene>
    <name evidence="1" type="ORF">A5CPYCFAH4_21460</name>
</gene>
<name>A0ACA8QYM8_9BACT</name>
<evidence type="ECO:0000313" key="2">
    <source>
        <dbReference type="Proteomes" id="UP000317465"/>
    </source>
</evidence>